<dbReference type="EMBL" id="JAGGJV010000012">
    <property type="protein sequence ID" value="MBP1861760.1"/>
    <property type="molecule type" value="Genomic_DNA"/>
</dbReference>
<evidence type="ECO:0000313" key="2">
    <source>
        <dbReference type="Proteomes" id="UP000823786"/>
    </source>
</evidence>
<evidence type="ECO:0008006" key="3">
    <source>
        <dbReference type="Google" id="ProtNLM"/>
    </source>
</evidence>
<name>A0ABS4EUX9_9HYPH</name>
<organism evidence="1 2">
    <name type="scientific">Rhizobium herbae</name>
    <dbReference type="NCBI Taxonomy" id="508661"/>
    <lineage>
        <taxon>Bacteria</taxon>
        <taxon>Pseudomonadati</taxon>
        <taxon>Pseudomonadota</taxon>
        <taxon>Alphaproteobacteria</taxon>
        <taxon>Hyphomicrobiales</taxon>
        <taxon>Rhizobiaceae</taxon>
        <taxon>Rhizobium/Agrobacterium group</taxon>
        <taxon>Rhizobium</taxon>
    </lineage>
</organism>
<gene>
    <name evidence="1" type="ORF">J2Z75_005289</name>
</gene>
<comment type="caution">
    <text evidence="1">The sequence shown here is derived from an EMBL/GenBank/DDBJ whole genome shotgun (WGS) entry which is preliminary data.</text>
</comment>
<keyword evidence="2" id="KW-1185">Reference proteome</keyword>
<sequence>MVWPLGENACSHAIVIQSHDRMEVVSDRLPNRDSIKQDIIDYPQQIWRVAGV</sequence>
<dbReference type="Proteomes" id="UP000823786">
    <property type="component" value="Unassembled WGS sequence"/>
</dbReference>
<evidence type="ECO:0000313" key="1">
    <source>
        <dbReference type="EMBL" id="MBP1861760.1"/>
    </source>
</evidence>
<reference evidence="1 2" key="1">
    <citation type="submission" date="2021-03" db="EMBL/GenBank/DDBJ databases">
        <title>Genomic Encyclopedia of Type Strains, Phase IV (KMG-IV): sequencing the most valuable type-strain genomes for metagenomic binning, comparative biology and taxonomic classification.</title>
        <authorList>
            <person name="Goeker M."/>
        </authorList>
    </citation>
    <scope>NUCLEOTIDE SEQUENCE [LARGE SCALE GENOMIC DNA]</scope>
    <source>
        <strain evidence="1 2">DSM 26427</strain>
    </source>
</reference>
<protein>
    <recommendedName>
        <fullName evidence="3">Peptidase C39-like domain-containing protein</fullName>
    </recommendedName>
</protein>
<accession>A0ABS4EUX9</accession>
<proteinExistence type="predicted"/>